<evidence type="ECO:0000313" key="1">
    <source>
        <dbReference type="EMBL" id="EFB73822.1"/>
    </source>
</evidence>
<proteinExistence type="predicted"/>
<gene>
    <name evidence="1" type="ORF">PROVRUST_05095</name>
</gene>
<evidence type="ECO:0000313" key="2">
    <source>
        <dbReference type="Proteomes" id="UP000005512"/>
    </source>
</evidence>
<name>D1NZC3_9GAMM</name>
<dbReference type="EMBL" id="ABXV02000011">
    <property type="protein sequence ID" value="EFB73822.1"/>
    <property type="molecule type" value="Genomic_DNA"/>
</dbReference>
<dbReference type="Proteomes" id="UP000005512">
    <property type="component" value="Unassembled WGS sequence"/>
</dbReference>
<protein>
    <submittedName>
        <fullName evidence="1">Uncharacterized protein</fullName>
    </submittedName>
</protein>
<dbReference type="HOGENOM" id="CLU_3275149_0_0_6"/>
<keyword evidence="2" id="KW-1185">Reference proteome</keyword>
<accession>D1NZC3</accession>
<comment type="caution">
    <text evidence="1">The sequence shown here is derived from an EMBL/GenBank/DDBJ whole genome shotgun (WGS) entry which is preliminary data.</text>
</comment>
<sequence length="41" mass="4690">MAIFEETAVIILIISLEYCYGIIDYGDNKNRRLLVVIPITC</sequence>
<dbReference type="AlphaFoldDB" id="D1NZC3"/>
<organism evidence="1 2">
    <name type="scientific">Providencia rustigianii DSM 4541</name>
    <dbReference type="NCBI Taxonomy" id="500637"/>
    <lineage>
        <taxon>Bacteria</taxon>
        <taxon>Pseudomonadati</taxon>
        <taxon>Pseudomonadota</taxon>
        <taxon>Gammaproteobacteria</taxon>
        <taxon>Enterobacterales</taxon>
        <taxon>Morganellaceae</taxon>
        <taxon>Providencia</taxon>
    </lineage>
</organism>
<reference evidence="1" key="1">
    <citation type="submission" date="2009-12" db="EMBL/GenBank/DDBJ databases">
        <authorList>
            <person name="Weinstock G."/>
            <person name="Sodergren E."/>
            <person name="Clifton S."/>
            <person name="Fulton L."/>
            <person name="Fulton B."/>
            <person name="Courtney L."/>
            <person name="Fronick C."/>
            <person name="Harrison M."/>
            <person name="Strong C."/>
            <person name="Farmer C."/>
            <person name="Delahaunty K."/>
            <person name="Markovic C."/>
            <person name="Hall O."/>
            <person name="Minx P."/>
            <person name="Tomlinson C."/>
            <person name="Mitreva M."/>
            <person name="Nelson J."/>
            <person name="Hou S."/>
            <person name="Wollam A."/>
            <person name="Pepin K.H."/>
            <person name="Johnson M."/>
            <person name="Bhonagiri V."/>
            <person name="Nash W.E."/>
            <person name="Warren W."/>
            <person name="Chinwalla A."/>
            <person name="Mardis E.R."/>
            <person name="Wilson R.K."/>
        </authorList>
    </citation>
    <scope>NUCLEOTIDE SEQUENCE [LARGE SCALE GENOMIC DNA]</scope>
    <source>
        <strain evidence="1">DSM 4541</strain>
    </source>
</reference>